<dbReference type="EMBL" id="JACHFY010000004">
    <property type="protein sequence ID" value="MBB5253324.1"/>
    <property type="molecule type" value="Genomic_DNA"/>
</dbReference>
<dbReference type="InterPro" id="IPR011335">
    <property type="entry name" value="Restrct_endonuc-II-like"/>
</dbReference>
<keyword evidence="1" id="KW-0378">Hydrolase</keyword>
<accession>A0A7J9RVU4</accession>
<name>A0A7J9RVU4_SULOH</name>
<dbReference type="RefSeq" id="WP_231113613.1">
    <property type="nucleotide sequence ID" value="NZ_CP045484.1"/>
</dbReference>
<dbReference type="GO" id="GO:0004519">
    <property type="term" value="F:endonuclease activity"/>
    <property type="evidence" value="ECO:0007669"/>
    <property type="project" value="UniProtKB-KW"/>
</dbReference>
<dbReference type="GeneID" id="68930181"/>
<keyword evidence="1" id="KW-0540">Nuclease</keyword>
<reference evidence="1 2" key="1">
    <citation type="submission" date="2020-08" db="EMBL/GenBank/DDBJ databases">
        <title>Genomic Encyclopedia of Type Strains, Phase IV (KMG-IV): sequencing the most valuable type-strain genomes for metagenomic binning, comparative biology and taxonomic classification.</title>
        <authorList>
            <person name="Goeker M."/>
        </authorList>
    </citation>
    <scope>NUCLEOTIDE SEQUENCE [LARGE SCALE GENOMIC DNA]</scope>
    <source>
        <strain evidence="1 2">DSM 12421</strain>
    </source>
</reference>
<keyword evidence="1" id="KW-0255">Endonuclease</keyword>
<dbReference type="AlphaFoldDB" id="A0A7J9RVU4"/>
<protein>
    <submittedName>
        <fullName evidence="1">Holliday junction resolvase-like predicted endonuclease</fullName>
    </submittedName>
</protein>
<gene>
    <name evidence="1" type="ORF">HNQ62_001085</name>
</gene>
<evidence type="ECO:0000313" key="1">
    <source>
        <dbReference type="EMBL" id="MBB5253324.1"/>
    </source>
</evidence>
<dbReference type="Proteomes" id="UP000582213">
    <property type="component" value="Unassembled WGS sequence"/>
</dbReference>
<dbReference type="SUPFAM" id="SSF52980">
    <property type="entry name" value="Restriction endonuclease-like"/>
    <property type="match status" value="1"/>
</dbReference>
<proteinExistence type="predicted"/>
<comment type="caution">
    <text evidence="1">The sequence shown here is derived from an EMBL/GenBank/DDBJ whole genome shotgun (WGS) entry which is preliminary data.</text>
</comment>
<evidence type="ECO:0000313" key="2">
    <source>
        <dbReference type="Proteomes" id="UP000582213"/>
    </source>
</evidence>
<sequence length="84" mass="9602">MVSVYRHYETSVVEVDALVETDRAVYVIEVKFRAEIKDVDDLLTKVKEVEKEYQAKRIIPVLAGTKISKAVRGYAKGLNVIIYQ</sequence>
<organism evidence="1 2">
    <name type="scientific">Sulfurisphaera ohwakuensis</name>
    <dbReference type="NCBI Taxonomy" id="69656"/>
    <lineage>
        <taxon>Archaea</taxon>
        <taxon>Thermoproteota</taxon>
        <taxon>Thermoprotei</taxon>
        <taxon>Sulfolobales</taxon>
        <taxon>Sulfolobaceae</taxon>
        <taxon>Sulfurisphaera</taxon>
    </lineage>
</organism>